<accession>A0A0E4AW89</accession>
<reference evidence="1" key="1">
    <citation type="journal article" date="2017" name="Mol. Med. Report.">
        <title>Prevalence and genotypic distribution of GB virus C and torque teno virus among patients undergoing hemodialysis.</title>
        <authorList>
            <person name="Rinonce H.T."/>
            <person name="Yano Y."/>
            <person name="Utsumi T."/>
            <person name="Heriyanto D.S."/>
            <person name="Anggorowati N."/>
            <person name="Widasari D.I."/>
            <person name="Ghozali A."/>
            <person name="Utoro T."/>
            <person name="Lusida M.I."/>
            <person name="Soetjipto"/>
            <person name="Prasanto H."/>
            <person name="Hayashi Y."/>
        </authorList>
    </citation>
    <scope>NUCLEOTIDE SEQUENCE</scope>
    <source>
        <strain evidence="1">YOGHttv89</strain>
    </source>
</reference>
<organism evidence="1">
    <name type="scientific">Torque teno virus</name>
    <dbReference type="NCBI Taxonomy" id="68887"/>
    <lineage>
        <taxon>Viruses</taxon>
        <taxon>Monodnaviria</taxon>
        <taxon>Shotokuvirae</taxon>
        <taxon>Commensaviricota</taxon>
        <taxon>Cardeaviricetes</taxon>
        <taxon>Sanitavirales</taxon>
        <taxon>Anelloviridae</taxon>
    </lineage>
</organism>
<proteinExistence type="predicted"/>
<name>A0A0E4AW89_9VIRU</name>
<evidence type="ECO:0000313" key="1">
    <source>
        <dbReference type="EMBL" id="BAQ95354.1"/>
    </source>
</evidence>
<feature type="non-terminal residue" evidence="1">
    <location>
        <position position="57"/>
    </location>
</feature>
<feature type="non-terminal residue" evidence="1">
    <location>
        <position position="1"/>
    </location>
</feature>
<sequence>ALWLRRTWLQKHRRHKHPFECQASYKKSISDPQLVIHTDPTKGFVPYSVNFGNGKMP</sequence>
<dbReference type="EMBL" id="LC034776">
    <property type="protein sequence ID" value="BAQ95354.1"/>
    <property type="molecule type" value="Genomic_DNA"/>
</dbReference>
<protein>
    <submittedName>
        <fullName evidence="1">Capsid protein</fullName>
    </submittedName>
</protein>